<dbReference type="EMBL" id="VOSK01000053">
    <property type="protein sequence ID" value="MPR26554.1"/>
    <property type="molecule type" value="Genomic_DNA"/>
</dbReference>
<reference evidence="2 3" key="1">
    <citation type="journal article" date="2019" name="Syst. Appl. Microbiol.">
        <title>Microvirga tunisiensis sp. nov., a root nodule symbiotic bacterium isolated from Lupinus micranthus and L. luteus grown in Northern Tunisia.</title>
        <authorList>
            <person name="Msaddak A."/>
            <person name="Rejili M."/>
            <person name="Duran D."/>
            <person name="Mars M."/>
            <person name="Palacios J.M."/>
            <person name="Ruiz-Argueso T."/>
            <person name="Rey L."/>
            <person name="Imperial J."/>
        </authorList>
    </citation>
    <scope>NUCLEOTIDE SEQUENCE [LARGE SCALE GENOMIC DNA]</scope>
    <source>
        <strain evidence="2 3">Lmie10</strain>
    </source>
</reference>
<feature type="region of interest" description="Disordered" evidence="1">
    <location>
        <begin position="67"/>
        <end position="92"/>
    </location>
</feature>
<name>A0A5N7MK92_9HYPH</name>
<proteinExistence type="predicted"/>
<evidence type="ECO:0000256" key="1">
    <source>
        <dbReference type="SAM" id="MobiDB-lite"/>
    </source>
</evidence>
<keyword evidence="2" id="KW-0472">Membrane</keyword>
<accession>A0A5N7MK92</accession>
<comment type="caution">
    <text evidence="2">The sequence shown here is derived from an EMBL/GenBank/DDBJ whole genome shotgun (WGS) entry which is preliminary data.</text>
</comment>
<gene>
    <name evidence="2" type="ORF">FS320_15345</name>
</gene>
<dbReference type="AlphaFoldDB" id="A0A5N7MK92"/>
<keyword evidence="3" id="KW-1185">Reference proteome</keyword>
<protein>
    <submittedName>
        <fullName evidence="2">Transmembrane anchor protein</fullName>
    </submittedName>
</protein>
<organism evidence="2 3">
    <name type="scientific">Microvirga tunisiensis</name>
    <dbReference type="NCBI Taxonomy" id="2108360"/>
    <lineage>
        <taxon>Bacteria</taxon>
        <taxon>Pseudomonadati</taxon>
        <taxon>Pseudomonadota</taxon>
        <taxon>Alphaproteobacteria</taxon>
        <taxon>Hyphomicrobiales</taxon>
        <taxon>Methylobacteriaceae</taxon>
        <taxon>Microvirga</taxon>
    </lineage>
</organism>
<dbReference type="Proteomes" id="UP000403266">
    <property type="component" value="Unassembled WGS sequence"/>
</dbReference>
<evidence type="ECO:0000313" key="2">
    <source>
        <dbReference type="EMBL" id="MPR26554.1"/>
    </source>
</evidence>
<evidence type="ECO:0000313" key="3">
    <source>
        <dbReference type="Proteomes" id="UP000403266"/>
    </source>
</evidence>
<keyword evidence="2" id="KW-0812">Transmembrane</keyword>
<dbReference type="RefSeq" id="WP_152712723.1">
    <property type="nucleotide sequence ID" value="NZ_VOSJ01000053.1"/>
</dbReference>
<feature type="compositionally biased region" description="Low complexity" evidence="1">
    <location>
        <begin position="80"/>
        <end position="90"/>
    </location>
</feature>
<sequence>MYNTDMPTRAELPTSAQLVRSTLIAAGVAAALLVTVVLPSEYGIDPTGVGRALGLAEMGEIKTQLAEEAEAEADRAKDQTAPTPAAPAAPEQRSSLLGSIFAQLVIGSAQAQAPAAKLQEISVTLQPGEGTEVKADMKQGAKLTYSWKVEGGTVNHDTHGAGPGGKEVSYSKGRGVPGDEGEITAGFDGGHGWFWRNRGSAPVTVKLTASGDFGSLKQAK</sequence>
<dbReference type="OrthoDB" id="952847at2"/>